<evidence type="ECO:0000313" key="4">
    <source>
        <dbReference type="Proteomes" id="UP000718281"/>
    </source>
</evidence>
<keyword evidence="2" id="KW-0812">Transmembrane</keyword>
<keyword evidence="2" id="KW-1133">Transmembrane helix</keyword>
<reference evidence="3 4" key="1">
    <citation type="submission" date="2020-10" db="EMBL/GenBank/DDBJ databases">
        <title>Connecting structure to function with the recovery of over 1000 high-quality activated sludge metagenome-assembled genomes encoding full-length rRNA genes using long-read sequencing.</title>
        <authorList>
            <person name="Singleton C.M."/>
            <person name="Petriglieri F."/>
            <person name="Kristensen J.M."/>
            <person name="Kirkegaard R.H."/>
            <person name="Michaelsen T.Y."/>
            <person name="Andersen M.H."/>
            <person name="Karst S.M."/>
            <person name="Dueholm M.S."/>
            <person name="Nielsen P.H."/>
            <person name="Albertsen M."/>
        </authorList>
    </citation>
    <scope>NUCLEOTIDE SEQUENCE [LARGE SCALE GENOMIC DNA]</scope>
    <source>
        <strain evidence="3">AalE_18-Q3-R2-46_BAT3C.188</strain>
    </source>
</reference>
<dbReference type="EMBL" id="JADIXZ010000004">
    <property type="protein sequence ID" value="MBK6301405.1"/>
    <property type="molecule type" value="Genomic_DNA"/>
</dbReference>
<gene>
    <name evidence="3" type="ORF">IPF40_10275</name>
</gene>
<feature type="compositionally biased region" description="Low complexity" evidence="1">
    <location>
        <begin position="96"/>
        <end position="147"/>
    </location>
</feature>
<feature type="transmembrane region" description="Helical" evidence="2">
    <location>
        <begin position="26"/>
        <end position="48"/>
    </location>
</feature>
<evidence type="ECO:0000256" key="1">
    <source>
        <dbReference type="SAM" id="MobiDB-lite"/>
    </source>
</evidence>
<feature type="region of interest" description="Disordered" evidence="1">
    <location>
        <begin position="52"/>
        <end position="153"/>
    </location>
</feature>
<protein>
    <submittedName>
        <fullName evidence="3">Uncharacterized protein</fullName>
    </submittedName>
</protein>
<accession>A0A934X6M4</accession>
<evidence type="ECO:0000313" key="3">
    <source>
        <dbReference type="EMBL" id="MBK6301405.1"/>
    </source>
</evidence>
<dbReference type="Proteomes" id="UP000718281">
    <property type="component" value="Unassembled WGS sequence"/>
</dbReference>
<keyword evidence="2" id="KW-0472">Membrane</keyword>
<dbReference type="AlphaFoldDB" id="A0A934X6M4"/>
<evidence type="ECO:0000256" key="2">
    <source>
        <dbReference type="SAM" id="Phobius"/>
    </source>
</evidence>
<name>A0A934X6M4_9MICO</name>
<proteinExistence type="predicted"/>
<feature type="compositionally biased region" description="Low complexity" evidence="1">
    <location>
        <begin position="52"/>
        <end position="72"/>
    </location>
</feature>
<comment type="caution">
    <text evidence="3">The sequence shown here is derived from an EMBL/GenBank/DDBJ whole genome shotgun (WGS) entry which is preliminary data.</text>
</comment>
<organism evidence="3 4">
    <name type="scientific">Candidatus Phosphoribacter hodrii</name>
    <dbReference type="NCBI Taxonomy" id="2953743"/>
    <lineage>
        <taxon>Bacteria</taxon>
        <taxon>Bacillati</taxon>
        <taxon>Actinomycetota</taxon>
        <taxon>Actinomycetes</taxon>
        <taxon>Micrococcales</taxon>
        <taxon>Dermatophilaceae</taxon>
        <taxon>Candidatus Phosphoribacter</taxon>
    </lineage>
</organism>
<sequence>MTTEHGSGRHRPPGAGGAVGMRSMSVIGAFGIVAMVLLLVGWGLWSVFGGQRPSGQPQAQAASSIGAIGASAEPQGTDPAVNATSSATDPTGLMDPTATATSTAVPTSTAALTSPLGGGPSSTTTGTRTSTTSSTTTPGPAPTTTTPAPQPWGVTNVQFTCTLTGRRVQAVLTFTSTENVTAILRAGESTTTKTGSGGVSVTVSGLPTPADCWAAVDGRTVGTIPAT</sequence>